<keyword evidence="1" id="KW-0812">Transmembrane</keyword>
<organism evidence="2 3">
    <name type="scientific">Conchiformibius kuhniae</name>
    <dbReference type="NCBI Taxonomy" id="211502"/>
    <lineage>
        <taxon>Bacteria</taxon>
        <taxon>Pseudomonadati</taxon>
        <taxon>Pseudomonadota</taxon>
        <taxon>Betaproteobacteria</taxon>
        <taxon>Neisseriales</taxon>
        <taxon>Neisseriaceae</taxon>
        <taxon>Conchiformibius</taxon>
    </lineage>
</organism>
<keyword evidence="1" id="KW-0472">Membrane</keyword>
<gene>
    <name evidence="2" type="ORF">LVJ77_04075</name>
</gene>
<dbReference type="AlphaFoldDB" id="A0A8T9MUQ2"/>
<dbReference type="KEGG" id="ckh:LVJ77_04075"/>
<dbReference type="EMBL" id="CP091521">
    <property type="protein sequence ID" value="UOP05377.2"/>
    <property type="molecule type" value="Genomic_DNA"/>
</dbReference>
<evidence type="ECO:0000313" key="3">
    <source>
        <dbReference type="Proteomes" id="UP000831534"/>
    </source>
</evidence>
<dbReference type="RefSeq" id="WP_156900815.1">
    <property type="nucleotide sequence ID" value="NZ_CP091521.1"/>
</dbReference>
<sequence>MRSSKVSICEICVCKNGRKCSLNPARWKGKNHARKGSRRDISGCLKTVFPVSVSFLLECGFMPRQNIVFQKDKQSSMFQDMKSLCRYLRRPVARYSAGIHLFVWLVSVLCLILLGIMSLAHQPFLCCVPAKTVSLADNTEYRLTPGHRGGKILQFSHQGIIHKAGLRTTDDIYIHESIRANPTFTATGAHFVPVEASYGFMVHNKRFSWGIYEIRGLMVSGRFVQSKSGSEYALHATPEEIASCLRRSWWFPAAILVFTLLATVCFVKSAAGFWRQNRYENKKLARKYRALREKQADKP</sequence>
<evidence type="ECO:0000256" key="1">
    <source>
        <dbReference type="SAM" id="Phobius"/>
    </source>
</evidence>
<protein>
    <submittedName>
        <fullName evidence="2">Uncharacterized protein</fullName>
    </submittedName>
</protein>
<evidence type="ECO:0000313" key="2">
    <source>
        <dbReference type="EMBL" id="UOP05377.2"/>
    </source>
</evidence>
<name>A0A8T9MUQ2_9NEIS</name>
<dbReference type="Proteomes" id="UP000831534">
    <property type="component" value="Chromosome"/>
</dbReference>
<proteinExistence type="predicted"/>
<keyword evidence="3" id="KW-1185">Reference proteome</keyword>
<feature type="transmembrane region" description="Helical" evidence="1">
    <location>
        <begin position="99"/>
        <end position="120"/>
    </location>
</feature>
<reference evidence="2" key="1">
    <citation type="journal article" date="2022" name="Res Sq">
        <title>Evolution of multicellular longitudinally dividing oral cavity symbionts (Neisseriaceae).</title>
        <authorList>
            <person name="Nyongesa S."/>
            <person name="Weber P."/>
            <person name="Bernet E."/>
            <person name="Pullido F."/>
            <person name="Nieckarz M."/>
            <person name="Delaby M."/>
            <person name="Nieves C."/>
            <person name="Viehboeck T."/>
            <person name="Krause N."/>
            <person name="Rivera-Millot A."/>
            <person name="Nakamura A."/>
            <person name="Vischer N."/>
            <person name="VanNieuwenhze M."/>
            <person name="Brun Y."/>
            <person name="Cava F."/>
            <person name="Bulgheresi S."/>
            <person name="Veyrier F."/>
        </authorList>
    </citation>
    <scope>NUCLEOTIDE SEQUENCE</scope>
    <source>
        <strain evidence="2">17694</strain>
    </source>
</reference>
<keyword evidence="1" id="KW-1133">Transmembrane helix</keyword>
<reference evidence="2" key="2">
    <citation type="submission" date="2024-09" db="EMBL/GenBank/DDBJ databases">
        <authorList>
            <person name="Veyrier F.J."/>
        </authorList>
    </citation>
    <scope>NUCLEOTIDE SEQUENCE</scope>
    <source>
        <strain evidence="2">17694</strain>
    </source>
</reference>
<feature type="transmembrane region" description="Helical" evidence="1">
    <location>
        <begin position="249"/>
        <end position="274"/>
    </location>
</feature>
<accession>A0A8T9MUQ2</accession>